<reference evidence="2 3" key="2">
    <citation type="journal article" date="2017" name="Front. Microbiol.">
        <title>Genomics Reveals a Unique Clone of Burkholderia cenocepacia Harboring an Actively Excising Novel Genomic Island.</title>
        <authorList>
            <person name="Patil P.P."/>
            <person name="Mali S."/>
            <person name="Midha S."/>
            <person name="Gautam V."/>
            <person name="Dash L."/>
            <person name="Kumar S."/>
            <person name="Shastri J."/>
            <person name="Singhal L."/>
            <person name="Patil P.B."/>
        </authorList>
    </citation>
    <scope>NUCLEOTIDE SEQUENCE [LARGE SCALE GENOMIC DNA]</scope>
    <source>
        <strain evidence="2 3">BC-19</strain>
    </source>
</reference>
<dbReference type="InterPro" id="IPR041519">
    <property type="entry name" value="HEPN_RiboL-PSP"/>
</dbReference>
<evidence type="ECO:0000259" key="1">
    <source>
        <dbReference type="Pfam" id="PF18735"/>
    </source>
</evidence>
<gene>
    <name evidence="2" type="ORF">UE95_037025</name>
</gene>
<name>A0ABD4US01_9BURK</name>
<comment type="caution">
    <text evidence="2">The sequence shown here is derived from an EMBL/GenBank/DDBJ whole genome shotgun (WGS) entry which is preliminary data.</text>
</comment>
<dbReference type="Pfam" id="PF18735">
    <property type="entry name" value="HEPN_RiboL-PSP"/>
    <property type="match status" value="1"/>
</dbReference>
<sequence length="215" mass="23402">MSRIQAEAPHALRDKAVFDQHNTIQLGAVVLLSGFLESFLRSACESYFAELASKGFGMRSLGDEYLKVHLREGAGHLADLVKRESKRKNSLSDSSAFVRRLVAPISDATKSPVWEAFARTQGNPSAEVVKSILQGLDIKGGFSALDTAIGNKYSAATMAQLLNNLNDLRNECAHTGTTTNVPQPSTINDLVQFTRLLALAICRLLDRKVTELTSP</sequence>
<evidence type="ECO:0000313" key="2">
    <source>
        <dbReference type="EMBL" id="MCW3716892.1"/>
    </source>
</evidence>
<reference evidence="2 3" key="1">
    <citation type="journal article" date="2017" name="Front. Microbiol.">
        <title>Genomics reveals a unique clone of Burkholderia cenocepacia harbouring an actively excising novel genomic island.</title>
        <authorList>
            <person name="Patil P."/>
            <person name="Mali S."/>
            <person name="Midha S."/>
            <person name="Gautam V."/>
            <person name="Dash L."/>
            <person name="Kumar S."/>
            <person name="Shastri J."/>
            <person name="Singhal L."/>
            <person name="Patil P.B."/>
        </authorList>
    </citation>
    <scope>NUCLEOTIDE SEQUENCE [LARGE SCALE GENOMIC DNA]</scope>
    <source>
        <strain evidence="2 3">BC-19</strain>
    </source>
</reference>
<dbReference type="EMBL" id="JYMX02000052">
    <property type="protein sequence ID" value="MCW3716892.1"/>
    <property type="molecule type" value="Genomic_DNA"/>
</dbReference>
<accession>A0ABD4US01</accession>
<dbReference type="Proteomes" id="UP000191686">
    <property type="component" value="Unassembled WGS sequence"/>
</dbReference>
<feature type="domain" description="RiboL-PSP-HEPN" evidence="1">
    <location>
        <begin position="19"/>
        <end position="205"/>
    </location>
</feature>
<proteinExistence type="predicted"/>
<protein>
    <recommendedName>
        <fullName evidence="1">RiboL-PSP-HEPN domain-containing protein</fullName>
    </recommendedName>
</protein>
<organism evidence="2 3">
    <name type="scientific">Burkholderia cenocepacia</name>
    <dbReference type="NCBI Taxonomy" id="95486"/>
    <lineage>
        <taxon>Bacteria</taxon>
        <taxon>Pseudomonadati</taxon>
        <taxon>Pseudomonadota</taxon>
        <taxon>Betaproteobacteria</taxon>
        <taxon>Burkholderiales</taxon>
        <taxon>Burkholderiaceae</taxon>
        <taxon>Burkholderia</taxon>
        <taxon>Burkholderia cepacia complex</taxon>
    </lineage>
</organism>
<dbReference type="RefSeq" id="WP_143262368.1">
    <property type="nucleotide sequence ID" value="NZ_JYMX02000052.1"/>
</dbReference>
<dbReference type="AlphaFoldDB" id="A0ABD4US01"/>
<evidence type="ECO:0000313" key="3">
    <source>
        <dbReference type="Proteomes" id="UP000191686"/>
    </source>
</evidence>